<reference evidence="7 8" key="1">
    <citation type="submission" date="2016-06" db="EMBL/GenBank/DDBJ databases">
        <title>Three novel species with peptidoglycan cell walls form the new genus Lacunisphaera gen. nov. in the family Opitutaceae of the verrucomicrobial subdivision 4.</title>
        <authorList>
            <person name="Rast P."/>
            <person name="Gloeckner I."/>
            <person name="Jogler M."/>
            <person name="Boedeker C."/>
            <person name="Jeske O."/>
            <person name="Wiegand S."/>
            <person name="Reinhardt R."/>
            <person name="Schumann P."/>
            <person name="Rohde M."/>
            <person name="Spring S."/>
            <person name="Gloeckner F.O."/>
            <person name="Jogler C."/>
        </authorList>
    </citation>
    <scope>NUCLEOTIDE SEQUENCE [LARGE SCALE GENOMIC DNA]</scope>
    <source>
        <strain evidence="7 8">IG16b</strain>
    </source>
</reference>
<organism evidence="7 8">
    <name type="scientific">Lacunisphaera limnophila</name>
    <dbReference type="NCBI Taxonomy" id="1838286"/>
    <lineage>
        <taxon>Bacteria</taxon>
        <taxon>Pseudomonadati</taxon>
        <taxon>Verrucomicrobiota</taxon>
        <taxon>Opitutia</taxon>
        <taxon>Opitutales</taxon>
        <taxon>Opitutaceae</taxon>
        <taxon>Lacunisphaera</taxon>
    </lineage>
</organism>
<dbReference type="Proteomes" id="UP000095228">
    <property type="component" value="Chromosome"/>
</dbReference>
<feature type="transmembrane region" description="Helical" evidence="6">
    <location>
        <begin position="371"/>
        <end position="391"/>
    </location>
</feature>
<evidence type="ECO:0000256" key="3">
    <source>
        <dbReference type="ARBA" id="ARBA00022692"/>
    </source>
</evidence>
<evidence type="ECO:0000313" key="7">
    <source>
        <dbReference type="EMBL" id="AOS43532.1"/>
    </source>
</evidence>
<gene>
    <name evidence="7" type="ORF">Verru16b_00577</name>
</gene>
<sequence length="394" mass="44154">MRFPATSDGFGFATRGRIGCLRPTLKLLDRYLLAEWLKMLGLLLAATIGLLLITALSDKLRELIDVGAGAGDILLYFATLMPSYLTLVLPLSMLLSLLFVLGKLHRNNELTAIRAAGLNIFATTRSLWLAGLFFCGVSLLLNSSVVPWSVETSRSLLERFEFRAEAEQKGGDTLGLVSSVAFDNRPQNRMWFINRYSRYSGKSFGVTVSELDPQRREKTRLMAREATYDAGQRAWTFRDGRELWFDPELGELLRSVSFAEKTVPHFREDPALMLLIDRRPQDLSFNELQRITDYFHAEHNPKVLRYEVRYYSVMFSTLGPLIVIAIAVPFAVSGVRVSPAVGVSKSIGLFFVYYLLSSLATILGGKGLVEPVWAAAMPNLAMIGIAAWFFGRMR</sequence>
<dbReference type="GO" id="GO:0043190">
    <property type="term" value="C:ATP-binding cassette (ABC) transporter complex"/>
    <property type="evidence" value="ECO:0007669"/>
    <property type="project" value="TreeGrafter"/>
</dbReference>
<comment type="subcellular location">
    <subcellularLocation>
        <location evidence="1">Cell membrane</location>
        <topology evidence="1">Multi-pass membrane protein</topology>
    </subcellularLocation>
</comment>
<keyword evidence="3 6" id="KW-0812">Transmembrane</keyword>
<accession>A0A1D8ARM8</accession>
<dbReference type="PANTHER" id="PTHR33529">
    <property type="entry name" value="SLR0882 PROTEIN-RELATED"/>
    <property type="match status" value="1"/>
</dbReference>
<keyword evidence="8" id="KW-1185">Reference proteome</keyword>
<dbReference type="PANTHER" id="PTHR33529:SF6">
    <property type="entry name" value="YJGP_YJGQ FAMILY PERMEASE"/>
    <property type="match status" value="1"/>
</dbReference>
<dbReference type="Pfam" id="PF03739">
    <property type="entry name" value="LptF_LptG"/>
    <property type="match status" value="1"/>
</dbReference>
<dbReference type="GO" id="GO:0015920">
    <property type="term" value="P:lipopolysaccharide transport"/>
    <property type="evidence" value="ECO:0007669"/>
    <property type="project" value="TreeGrafter"/>
</dbReference>
<feature type="transmembrane region" description="Helical" evidence="6">
    <location>
        <begin position="126"/>
        <end position="150"/>
    </location>
</feature>
<proteinExistence type="predicted"/>
<protein>
    <submittedName>
        <fullName evidence="7">Putative permease YjgP/YjgQ family protein</fullName>
    </submittedName>
</protein>
<keyword evidence="4 6" id="KW-1133">Transmembrane helix</keyword>
<dbReference type="KEGG" id="obg:Verru16b_00577"/>
<evidence type="ECO:0000256" key="4">
    <source>
        <dbReference type="ARBA" id="ARBA00022989"/>
    </source>
</evidence>
<feature type="transmembrane region" description="Helical" evidence="6">
    <location>
        <begin position="310"/>
        <end position="335"/>
    </location>
</feature>
<evidence type="ECO:0000256" key="5">
    <source>
        <dbReference type="ARBA" id="ARBA00023136"/>
    </source>
</evidence>
<keyword evidence="2" id="KW-1003">Cell membrane</keyword>
<feature type="transmembrane region" description="Helical" evidence="6">
    <location>
        <begin position="36"/>
        <end position="56"/>
    </location>
</feature>
<evidence type="ECO:0000256" key="6">
    <source>
        <dbReference type="SAM" id="Phobius"/>
    </source>
</evidence>
<evidence type="ECO:0000313" key="8">
    <source>
        <dbReference type="Proteomes" id="UP000095228"/>
    </source>
</evidence>
<evidence type="ECO:0000256" key="2">
    <source>
        <dbReference type="ARBA" id="ARBA00022475"/>
    </source>
</evidence>
<keyword evidence="5 6" id="KW-0472">Membrane</keyword>
<dbReference type="EMBL" id="CP016094">
    <property type="protein sequence ID" value="AOS43532.1"/>
    <property type="molecule type" value="Genomic_DNA"/>
</dbReference>
<dbReference type="STRING" id="1838286.Verru16b_00577"/>
<feature type="transmembrane region" description="Helical" evidence="6">
    <location>
        <begin position="347"/>
        <end position="365"/>
    </location>
</feature>
<evidence type="ECO:0000256" key="1">
    <source>
        <dbReference type="ARBA" id="ARBA00004651"/>
    </source>
</evidence>
<dbReference type="InterPro" id="IPR005495">
    <property type="entry name" value="LptG/LptF_permease"/>
</dbReference>
<name>A0A1D8ARM8_9BACT</name>
<dbReference type="AlphaFoldDB" id="A0A1D8ARM8"/>